<sequence>MMDTLQFLVDSGFGMSYNFLKGVYFVERLKDDFKRVYVVRIGAKGLHPVAANDDDDLFGDTFSLAYNLDEEFGHHKDHDHAAGHGRHGTTPTRRIKGILQRIADFFHCLKSGHEIGSQIKDIKARIHEISSRRDRYNLRNLVEQGSTSSKVKSTTKHDPRENALFLEEFQLVGIDGAKEMLVGYLLEADTRLGVVSVFGEGSLGKTTIVKKVYDSPQVKEKFPYRAWITASQTFKATTLLRDLTKQLFPEFQEVDTMESMKLKQALNANLRGKRYLVVLDDI</sequence>
<reference evidence="2 3" key="1">
    <citation type="submission" date="2020-06" db="EMBL/GenBank/DDBJ databases">
        <title>Transcriptomic and genomic resources for Thalictrum thalictroides and T. hernandezii: Facilitating candidate gene discovery in an emerging model plant lineage.</title>
        <authorList>
            <person name="Arias T."/>
            <person name="Riano-Pachon D.M."/>
            <person name="Di Stilio V.S."/>
        </authorList>
    </citation>
    <scope>NUCLEOTIDE SEQUENCE [LARGE SCALE GENOMIC DNA]</scope>
    <source>
        <strain evidence="3">cv. WT478/WT964</strain>
        <tissue evidence="2">Leaves</tissue>
    </source>
</reference>
<evidence type="ECO:0000313" key="2">
    <source>
        <dbReference type="EMBL" id="KAF5201801.1"/>
    </source>
</evidence>
<dbReference type="EMBL" id="JABWDY010008952">
    <property type="protein sequence ID" value="KAF5201801.1"/>
    <property type="molecule type" value="Genomic_DNA"/>
</dbReference>
<dbReference type="Pfam" id="PF00931">
    <property type="entry name" value="NB-ARC"/>
    <property type="match status" value="1"/>
</dbReference>
<dbReference type="InterPro" id="IPR002182">
    <property type="entry name" value="NB-ARC"/>
</dbReference>
<feature type="domain" description="NB-ARC" evidence="1">
    <location>
        <begin position="178"/>
        <end position="282"/>
    </location>
</feature>
<dbReference type="SUPFAM" id="SSF52540">
    <property type="entry name" value="P-loop containing nucleoside triphosphate hydrolases"/>
    <property type="match status" value="1"/>
</dbReference>
<proteinExistence type="predicted"/>
<dbReference type="OrthoDB" id="1750347at2759"/>
<name>A0A7J6WWJ2_THATH</name>
<comment type="caution">
    <text evidence="2">The sequence shown here is derived from an EMBL/GenBank/DDBJ whole genome shotgun (WGS) entry which is preliminary data.</text>
</comment>
<dbReference type="AlphaFoldDB" id="A0A7J6WWJ2"/>
<dbReference type="GO" id="GO:0043531">
    <property type="term" value="F:ADP binding"/>
    <property type="evidence" value="ECO:0007669"/>
    <property type="project" value="InterPro"/>
</dbReference>
<dbReference type="Gene3D" id="3.40.50.300">
    <property type="entry name" value="P-loop containing nucleotide triphosphate hydrolases"/>
    <property type="match status" value="1"/>
</dbReference>
<protein>
    <submittedName>
        <fullName evidence="2">Disease resistance protein rpp8</fullName>
    </submittedName>
</protein>
<organism evidence="2 3">
    <name type="scientific">Thalictrum thalictroides</name>
    <name type="common">Rue-anemone</name>
    <name type="synonym">Anemone thalictroides</name>
    <dbReference type="NCBI Taxonomy" id="46969"/>
    <lineage>
        <taxon>Eukaryota</taxon>
        <taxon>Viridiplantae</taxon>
        <taxon>Streptophyta</taxon>
        <taxon>Embryophyta</taxon>
        <taxon>Tracheophyta</taxon>
        <taxon>Spermatophyta</taxon>
        <taxon>Magnoliopsida</taxon>
        <taxon>Ranunculales</taxon>
        <taxon>Ranunculaceae</taxon>
        <taxon>Thalictroideae</taxon>
        <taxon>Thalictrum</taxon>
    </lineage>
</organism>
<keyword evidence="3" id="KW-1185">Reference proteome</keyword>
<dbReference type="PRINTS" id="PR00364">
    <property type="entry name" value="DISEASERSIST"/>
</dbReference>
<accession>A0A7J6WWJ2</accession>
<evidence type="ECO:0000259" key="1">
    <source>
        <dbReference type="Pfam" id="PF00931"/>
    </source>
</evidence>
<dbReference type="PANTHER" id="PTHR19338:SF32">
    <property type="entry name" value="OS06G0287500 PROTEIN"/>
    <property type="match status" value="1"/>
</dbReference>
<dbReference type="PANTHER" id="PTHR19338">
    <property type="entry name" value="TRANSLOCASE OF INNER MITOCHONDRIAL MEMBRANE 13 HOMOLOG"/>
    <property type="match status" value="1"/>
</dbReference>
<dbReference type="InterPro" id="IPR027417">
    <property type="entry name" value="P-loop_NTPase"/>
</dbReference>
<gene>
    <name evidence="2" type="ORF">FRX31_008610</name>
</gene>
<evidence type="ECO:0000313" key="3">
    <source>
        <dbReference type="Proteomes" id="UP000554482"/>
    </source>
</evidence>
<dbReference type="Proteomes" id="UP000554482">
    <property type="component" value="Unassembled WGS sequence"/>
</dbReference>